<dbReference type="KEGG" id="jeo:JMA_37790"/>
<gene>
    <name evidence="1" type="ORF">JMA_37790</name>
</gene>
<dbReference type="EMBL" id="CP009417">
    <property type="protein sequence ID" value="AJD93097.1"/>
    <property type="molecule type" value="Genomic_DNA"/>
</dbReference>
<geneLocation type="plasmid" evidence="2"/>
<dbReference type="AlphaFoldDB" id="A0A0B5AWK4"/>
<evidence type="ECO:0000313" key="2">
    <source>
        <dbReference type="Proteomes" id="UP000031449"/>
    </source>
</evidence>
<proteinExistence type="predicted"/>
<name>A0A0B5AWK4_9BACL</name>
<dbReference type="Proteomes" id="UP000031449">
    <property type="component" value="Plasmid unnamed"/>
</dbReference>
<evidence type="ECO:0000313" key="1">
    <source>
        <dbReference type="EMBL" id="AJD93097.1"/>
    </source>
</evidence>
<organism evidence="1 2">
    <name type="scientific">Jeotgalibacillus malaysiensis</name>
    <dbReference type="NCBI Taxonomy" id="1508404"/>
    <lineage>
        <taxon>Bacteria</taxon>
        <taxon>Bacillati</taxon>
        <taxon>Bacillota</taxon>
        <taxon>Bacilli</taxon>
        <taxon>Bacillales</taxon>
        <taxon>Caryophanaceae</taxon>
        <taxon>Jeotgalibacillus</taxon>
    </lineage>
</organism>
<dbReference type="BioCyc" id="JESP1508404:G14D9-13063-MONOMER"/>
<sequence length="58" mass="6547">MCEQGVIIELIFTEEPNEVRLIVEGREGVETANVLSANVEDIGNELIEKLPFQILFPF</sequence>
<reference evidence="1 2" key="1">
    <citation type="submission" date="2014-08" db="EMBL/GenBank/DDBJ databases">
        <title>Complete genome of a marine bacteria Jeotgalibacillus malaysiensis.</title>
        <authorList>
            <person name="Yaakop A.S."/>
            <person name="Chan K.-G."/>
            <person name="Goh K.M."/>
        </authorList>
    </citation>
    <scope>NUCLEOTIDE SEQUENCE [LARGE SCALE GENOMIC DNA]</scope>
    <source>
        <strain evidence="1 2">D5</strain>
        <plasmid evidence="2">Plasmid</plasmid>
    </source>
</reference>
<protein>
    <submittedName>
        <fullName evidence="1">Uncharacterized protein</fullName>
    </submittedName>
</protein>
<dbReference type="HOGENOM" id="CLU_2973388_0_0_9"/>
<keyword evidence="2" id="KW-1185">Reference proteome</keyword>
<keyword evidence="1" id="KW-0614">Plasmid</keyword>
<accession>A0A0B5AWK4</accession>